<name>K5XIW5_AGABU</name>
<evidence type="ECO:0000256" key="1">
    <source>
        <dbReference type="SAM" id="MobiDB-lite"/>
    </source>
</evidence>
<dbReference type="EMBL" id="JH971476">
    <property type="protein sequence ID" value="EKM74395.1"/>
    <property type="molecule type" value="Genomic_DNA"/>
</dbReference>
<dbReference type="GeneID" id="18827908"/>
<dbReference type="HOGENOM" id="CLU_2526931_0_0_1"/>
<protein>
    <submittedName>
        <fullName evidence="2">Uncharacterized protein</fullName>
    </submittedName>
</protein>
<gene>
    <name evidence="2" type="ORF">AGABI1DRAFT_133314</name>
</gene>
<dbReference type="AlphaFoldDB" id="K5XIW5"/>
<evidence type="ECO:0000313" key="2">
    <source>
        <dbReference type="EMBL" id="EKM74395.1"/>
    </source>
</evidence>
<accession>K5XIW5</accession>
<proteinExistence type="predicted"/>
<keyword evidence="3" id="KW-1185">Reference proteome</keyword>
<reference evidence="3" key="1">
    <citation type="journal article" date="2012" name="Proc. Natl. Acad. Sci. U.S.A.">
        <title>Genome sequence of the button mushroom Agaricus bisporus reveals mechanisms governing adaptation to a humic-rich ecological niche.</title>
        <authorList>
            <person name="Morin E."/>
            <person name="Kohler A."/>
            <person name="Baker A.R."/>
            <person name="Foulongne-Oriol M."/>
            <person name="Lombard V."/>
            <person name="Nagy L.G."/>
            <person name="Ohm R.A."/>
            <person name="Patyshakuliyeva A."/>
            <person name="Brun A."/>
            <person name="Aerts A.L."/>
            <person name="Bailey A.M."/>
            <person name="Billette C."/>
            <person name="Coutinho P.M."/>
            <person name="Deakin G."/>
            <person name="Doddapaneni H."/>
            <person name="Floudas D."/>
            <person name="Grimwood J."/>
            <person name="Hilden K."/>
            <person name="Kuees U."/>
            <person name="LaButti K.M."/>
            <person name="Lapidus A."/>
            <person name="Lindquist E.A."/>
            <person name="Lucas S.M."/>
            <person name="Murat C."/>
            <person name="Riley R.W."/>
            <person name="Salamov A.A."/>
            <person name="Schmutz J."/>
            <person name="Subramanian V."/>
            <person name="Woesten H.A.B."/>
            <person name="Xu J."/>
            <person name="Eastwood D.C."/>
            <person name="Foster G.D."/>
            <person name="Sonnenberg A.S."/>
            <person name="Cullen D."/>
            <person name="de Vries R.P."/>
            <person name="Lundell T."/>
            <person name="Hibbett D.S."/>
            <person name="Henrissat B."/>
            <person name="Burton K.S."/>
            <person name="Kerrigan R.W."/>
            <person name="Challen M.P."/>
            <person name="Grigoriev I.V."/>
            <person name="Martin F."/>
        </authorList>
    </citation>
    <scope>NUCLEOTIDE SEQUENCE [LARGE SCALE GENOMIC DNA]</scope>
    <source>
        <strain evidence="3">JB137-S8 / ATCC MYA-4627 / FGSC 10392</strain>
    </source>
</reference>
<feature type="region of interest" description="Disordered" evidence="1">
    <location>
        <begin position="1"/>
        <end position="41"/>
    </location>
</feature>
<sequence length="84" mass="9269">MPKPSQNTEDIKGKGKQREMVKPVKQATGHLSSSHSPTSMPHARALMLPAFHDSHSVGLAFPGLPAFSQYRTRLPTPLWLPLLE</sequence>
<organism evidence="2 3">
    <name type="scientific">Agaricus bisporus var. burnettii (strain JB137-S8 / ATCC MYA-4627 / FGSC 10392)</name>
    <name type="common">White button mushroom</name>
    <dbReference type="NCBI Taxonomy" id="597362"/>
    <lineage>
        <taxon>Eukaryota</taxon>
        <taxon>Fungi</taxon>
        <taxon>Dikarya</taxon>
        <taxon>Basidiomycota</taxon>
        <taxon>Agaricomycotina</taxon>
        <taxon>Agaricomycetes</taxon>
        <taxon>Agaricomycetidae</taxon>
        <taxon>Agaricales</taxon>
        <taxon>Agaricineae</taxon>
        <taxon>Agaricaceae</taxon>
        <taxon>Agaricus</taxon>
    </lineage>
</organism>
<dbReference type="Proteomes" id="UP000008493">
    <property type="component" value="Unassembled WGS sequence"/>
</dbReference>
<dbReference type="InParanoid" id="K5XIW5"/>
<dbReference type="KEGG" id="abp:AGABI1DRAFT133314"/>
<evidence type="ECO:0000313" key="3">
    <source>
        <dbReference type="Proteomes" id="UP000008493"/>
    </source>
</evidence>
<feature type="compositionally biased region" description="Basic and acidic residues" evidence="1">
    <location>
        <begin position="9"/>
        <end position="22"/>
    </location>
</feature>
<dbReference type="RefSeq" id="XP_007334966.1">
    <property type="nucleotide sequence ID" value="XM_007334904.1"/>
</dbReference>
<feature type="compositionally biased region" description="Polar residues" evidence="1">
    <location>
        <begin position="29"/>
        <end position="39"/>
    </location>
</feature>